<evidence type="ECO:0000313" key="1">
    <source>
        <dbReference type="EMBL" id="KAJ8020893.1"/>
    </source>
</evidence>
<accession>A0A9Q0YDV7</accession>
<proteinExistence type="predicted"/>
<reference evidence="1" key="1">
    <citation type="submission" date="2021-10" db="EMBL/GenBank/DDBJ databases">
        <title>Tropical sea cucumber genome reveals ecological adaptation and Cuvierian tubules defense mechanism.</title>
        <authorList>
            <person name="Chen T."/>
        </authorList>
    </citation>
    <scope>NUCLEOTIDE SEQUENCE</scope>
    <source>
        <strain evidence="1">Nanhai2018</strain>
        <tissue evidence="1">Muscle</tissue>
    </source>
</reference>
<protein>
    <submittedName>
        <fullName evidence="1">Uncharacterized protein</fullName>
    </submittedName>
</protein>
<evidence type="ECO:0000313" key="2">
    <source>
        <dbReference type="Proteomes" id="UP001152320"/>
    </source>
</evidence>
<dbReference type="EMBL" id="JAIZAY010000022">
    <property type="protein sequence ID" value="KAJ8020893.1"/>
    <property type="molecule type" value="Genomic_DNA"/>
</dbReference>
<gene>
    <name evidence="1" type="ORF">HOLleu_40606</name>
</gene>
<dbReference type="AlphaFoldDB" id="A0A9Q0YDV7"/>
<keyword evidence="2" id="KW-1185">Reference proteome</keyword>
<name>A0A9Q0YDV7_HOLLE</name>
<organism evidence="1 2">
    <name type="scientific">Holothuria leucospilota</name>
    <name type="common">Black long sea cucumber</name>
    <name type="synonym">Mertensiothuria leucospilota</name>
    <dbReference type="NCBI Taxonomy" id="206669"/>
    <lineage>
        <taxon>Eukaryota</taxon>
        <taxon>Metazoa</taxon>
        <taxon>Echinodermata</taxon>
        <taxon>Eleutherozoa</taxon>
        <taxon>Echinozoa</taxon>
        <taxon>Holothuroidea</taxon>
        <taxon>Aspidochirotacea</taxon>
        <taxon>Aspidochirotida</taxon>
        <taxon>Holothuriidae</taxon>
        <taxon>Holothuria</taxon>
    </lineage>
</organism>
<comment type="caution">
    <text evidence="1">The sequence shown here is derived from an EMBL/GenBank/DDBJ whole genome shotgun (WGS) entry which is preliminary data.</text>
</comment>
<sequence>METQISGRKCKFDMRVVLFRDLRTKIRTRYRKFHCSKRLARVHFYNAFYRRRIHFSVYYPEYLAHSSARFGNKRVSCFPVVSA</sequence>
<dbReference type="Proteomes" id="UP001152320">
    <property type="component" value="Chromosome 22"/>
</dbReference>